<feature type="signal peptide" evidence="1">
    <location>
        <begin position="1"/>
        <end position="23"/>
    </location>
</feature>
<organism evidence="2 3">
    <name type="scientific">Spiroplasma eriocheiris</name>
    <dbReference type="NCBI Taxonomy" id="315358"/>
    <lineage>
        <taxon>Bacteria</taxon>
        <taxon>Bacillati</taxon>
        <taxon>Mycoplasmatota</taxon>
        <taxon>Mollicutes</taxon>
        <taxon>Entomoplasmatales</taxon>
        <taxon>Spiroplasmataceae</taxon>
        <taxon>Spiroplasma</taxon>
    </lineage>
</organism>
<evidence type="ECO:0000313" key="2">
    <source>
        <dbReference type="EMBL" id="AKM54353.1"/>
    </source>
</evidence>
<sequence length="232" mass="24667">MKKLLAILGAVGLTAMGASSVIACDKSDKNSEEISQLTFVDGKIADGKVVADTTTQEGITGDPTWFVLDPAQQQESEPILALFQETKDFKNSIDEAGNVLAYAFTVEAKQGATEITLILNKMEGKIEIPQEGELPKVPALTVMAKQVIQLSQPDGGDQEKTPNLDALKAKIAEAKKIEQGKKTAAAFKNLQDAIAIAEKVTDEVAAKDALTALNKAIDDFNNSADDTSSETN</sequence>
<keyword evidence="3" id="KW-1185">Reference proteome</keyword>
<dbReference type="EMBL" id="CP011856">
    <property type="protein sequence ID" value="AKM54353.1"/>
    <property type="molecule type" value="Genomic_DNA"/>
</dbReference>
<dbReference type="AlphaFoldDB" id="A0A0H3XHU0"/>
<reference evidence="2 3" key="1">
    <citation type="journal article" date="2015" name="Genome Biol. Evol.">
        <title>Found and Lost: The Fates of Horizontally Acquired Genes in Arthropod-Symbiotic Spiroplasma.</title>
        <authorList>
            <person name="Lo W.S."/>
            <person name="Gasparich G.E."/>
            <person name="Kuo C.H."/>
        </authorList>
    </citation>
    <scope>NUCLEOTIDE SEQUENCE [LARGE SCALE GENOMIC DNA]</scope>
    <source>
        <strain evidence="3">TDA-040725-5</strain>
    </source>
</reference>
<keyword evidence="1" id="KW-0732">Signal</keyword>
<feature type="chain" id="PRO_5009053239" evidence="1">
    <location>
        <begin position="24"/>
        <end position="232"/>
    </location>
</feature>
<evidence type="ECO:0000313" key="3">
    <source>
        <dbReference type="Proteomes" id="UP000035661"/>
    </source>
</evidence>
<dbReference type="NCBIfam" id="NF038029">
    <property type="entry name" value="LP_plasma"/>
    <property type="match status" value="1"/>
</dbReference>
<dbReference type="InterPro" id="IPR054816">
    <property type="entry name" value="Lipoprotein_mollicutes-type_CS"/>
</dbReference>
<evidence type="ECO:0000256" key="1">
    <source>
        <dbReference type="SAM" id="SignalP"/>
    </source>
</evidence>
<dbReference type="PATRIC" id="fig|743698.3.peg.796"/>
<gene>
    <name evidence="2" type="ORF">SERIO_v1c07910</name>
</gene>
<accession>A0A0H3XHU0</accession>
<dbReference type="STRING" id="315358.SERIO_v1c07910"/>
<reference evidence="3" key="2">
    <citation type="submission" date="2015-06" db="EMBL/GenBank/DDBJ databases">
        <title>Complete genome sequence of Spiroplasma eriocheiris TDA-040725-5 (DSM 21848).</title>
        <authorList>
            <person name="Lo W.-S."/>
            <person name="Kuo C.-H."/>
        </authorList>
    </citation>
    <scope>NUCLEOTIDE SEQUENCE [LARGE SCALE GENOMIC DNA]</scope>
    <source>
        <strain evidence="3">TDA-040725-5</strain>
    </source>
</reference>
<dbReference type="KEGG" id="seri:SERIO_v1c07910"/>
<dbReference type="Proteomes" id="UP000035661">
    <property type="component" value="Chromosome"/>
</dbReference>
<dbReference type="RefSeq" id="WP_047791563.1">
    <property type="nucleotide sequence ID" value="NZ_CP011856.1"/>
</dbReference>
<protein>
    <submittedName>
        <fullName evidence="2">Spiralin-like protein</fullName>
    </submittedName>
</protein>
<dbReference type="PROSITE" id="PS51257">
    <property type="entry name" value="PROKAR_LIPOPROTEIN"/>
    <property type="match status" value="1"/>
</dbReference>
<proteinExistence type="predicted"/>
<name>A0A0H3XHU0_9MOLU</name>